<evidence type="ECO:0000313" key="4">
    <source>
        <dbReference type="Proteomes" id="UP001596514"/>
    </source>
</evidence>
<dbReference type="Pfam" id="PF01575">
    <property type="entry name" value="MaoC_dehydratas"/>
    <property type="match status" value="1"/>
</dbReference>
<protein>
    <submittedName>
        <fullName evidence="3">MaoC family dehydratase</fullName>
    </submittedName>
</protein>
<evidence type="ECO:0000313" key="3">
    <source>
        <dbReference type="EMBL" id="MFC7603844.1"/>
    </source>
</evidence>
<name>A0ABW2T5Y4_9ACTN</name>
<dbReference type="SUPFAM" id="SSF54637">
    <property type="entry name" value="Thioesterase/thiol ester dehydrase-isomerase"/>
    <property type="match status" value="1"/>
</dbReference>
<dbReference type="InterPro" id="IPR002539">
    <property type="entry name" value="MaoC-like_dom"/>
</dbReference>
<organism evidence="3 4">
    <name type="scientific">Streptosporangium amethystogenes subsp. fukuiense</name>
    <dbReference type="NCBI Taxonomy" id="698418"/>
    <lineage>
        <taxon>Bacteria</taxon>
        <taxon>Bacillati</taxon>
        <taxon>Actinomycetota</taxon>
        <taxon>Actinomycetes</taxon>
        <taxon>Streptosporangiales</taxon>
        <taxon>Streptosporangiaceae</taxon>
        <taxon>Streptosporangium</taxon>
    </lineage>
</organism>
<sequence length="151" mass="15608">MTAVSPAAATAVAVGQSRELVLVRDLTRTRIVQYAGASGDFNPVHTDERFAVEAAGYPSVFAHGMLTMGMAGRVITEWFGPESPLRYEARFRTPVFPGATLTARAEVESVDGSAGTAAVALTVTDRHGAVVMTGTAVVRTPAAGGAGAEDK</sequence>
<reference evidence="4" key="1">
    <citation type="journal article" date="2019" name="Int. J. Syst. Evol. Microbiol.">
        <title>The Global Catalogue of Microorganisms (GCM) 10K type strain sequencing project: providing services to taxonomists for standard genome sequencing and annotation.</title>
        <authorList>
            <consortium name="The Broad Institute Genomics Platform"/>
            <consortium name="The Broad Institute Genome Sequencing Center for Infectious Disease"/>
            <person name="Wu L."/>
            <person name="Ma J."/>
        </authorList>
    </citation>
    <scope>NUCLEOTIDE SEQUENCE [LARGE SCALE GENOMIC DNA]</scope>
    <source>
        <strain evidence="4">JCM 10083</strain>
    </source>
</reference>
<dbReference type="Proteomes" id="UP001596514">
    <property type="component" value="Unassembled WGS sequence"/>
</dbReference>
<dbReference type="InterPro" id="IPR050965">
    <property type="entry name" value="UPF0336/Enoyl-CoA_hydratase"/>
</dbReference>
<dbReference type="EMBL" id="JBHTEE010000001">
    <property type="protein sequence ID" value="MFC7603844.1"/>
    <property type="molecule type" value="Genomic_DNA"/>
</dbReference>
<comment type="similarity">
    <text evidence="1">Belongs to the enoyl-CoA hydratase/isomerase family.</text>
</comment>
<comment type="caution">
    <text evidence="3">The sequence shown here is derived from an EMBL/GenBank/DDBJ whole genome shotgun (WGS) entry which is preliminary data.</text>
</comment>
<dbReference type="PANTHER" id="PTHR43437">
    <property type="entry name" value="HYDROXYACYL-THIOESTER DEHYDRATASE TYPE 2, MITOCHONDRIAL-RELATED"/>
    <property type="match status" value="1"/>
</dbReference>
<dbReference type="Gene3D" id="3.10.129.10">
    <property type="entry name" value="Hotdog Thioesterase"/>
    <property type="match status" value="1"/>
</dbReference>
<gene>
    <name evidence="3" type="ORF">ACFQVD_27390</name>
</gene>
<dbReference type="InterPro" id="IPR029069">
    <property type="entry name" value="HotDog_dom_sf"/>
</dbReference>
<proteinExistence type="inferred from homology"/>
<dbReference type="PANTHER" id="PTHR43437:SF3">
    <property type="entry name" value="HYDROXYACYL-THIOESTER DEHYDRATASE TYPE 2, MITOCHONDRIAL"/>
    <property type="match status" value="1"/>
</dbReference>
<keyword evidence="4" id="KW-1185">Reference proteome</keyword>
<feature type="domain" description="MaoC-like" evidence="2">
    <location>
        <begin position="13"/>
        <end position="123"/>
    </location>
</feature>
<accession>A0ABW2T5Y4</accession>
<evidence type="ECO:0000256" key="1">
    <source>
        <dbReference type="ARBA" id="ARBA00005254"/>
    </source>
</evidence>
<dbReference type="RefSeq" id="WP_343970068.1">
    <property type="nucleotide sequence ID" value="NZ_BAAAGK010000082.1"/>
</dbReference>
<evidence type="ECO:0000259" key="2">
    <source>
        <dbReference type="Pfam" id="PF01575"/>
    </source>
</evidence>